<keyword evidence="2" id="KW-0472">Membrane</keyword>
<accession>A0A8I3VZV0</accession>
<name>A0A8I3VZV0_CALJA</name>
<evidence type="ECO:0000313" key="3">
    <source>
        <dbReference type="Ensembl" id="ENSCJAP00000082867.1"/>
    </source>
</evidence>
<dbReference type="PANTHER" id="PTHR12138">
    <property type="entry name" value="PRIMATE-EXPANDED PROTEIN FAMILY"/>
    <property type="match status" value="1"/>
</dbReference>
<feature type="region of interest" description="Disordered" evidence="1">
    <location>
        <begin position="33"/>
        <end position="54"/>
    </location>
</feature>
<feature type="transmembrane region" description="Helical" evidence="2">
    <location>
        <begin position="68"/>
        <end position="86"/>
    </location>
</feature>
<proteinExistence type="predicted"/>
<keyword evidence="2" id="KW-0812">Transmembrane</keyword>
<dbReference type="AlphaFoldDB" id="A0A8I3VZV0"/>
<dbReference type="PRINTS" id="PR02045">
    <property type="entry name" value="F138DOMAIN"/>
</dbReference>
<protein>
    <submittedName>
        <fullName evidence="3">Uncharacterized protein</fullName>
    </submittedName>
</protein>
<organism evidence="3 4">
    <name type="scientific">Callithrix jacchus</name>
    <name type="common">White-tufted-ear marmoset</name>
    <name type="synonym">Simia Jacchus</name>
    <dbReference type="NCBI Taxonomy" id="9483"/>
    <lineage>
        <taxon>Eukaryota</taxon>
        <taxon>Metazoa</taxon>
        <taxon>Chordata</taxon>
        <taxon>Craniata</taxon>
        <taxon>Vertebrata</taxon>
        <taxon>Euteleostomi</taxon>
        <taxon>Mammalia</taxon>
        <taxon>Eutheria</taxon>
        <taxon>Euarchontoglires</taxon>
        <taxon>Primates</taxon>
        <taxon>Haplorrhini</taxon>
        <taxon>Platyrrhini</taxon>
        <taxon>Cebidae</taxon>
        <taxon>Callitrichinae</taxon>
        <taxon>Callithrix</taxon>
        <taxon>Callithrix</taxon>
    </lineage>
</organism>
<reference evidence="3 4" key="1">
    <citation type="submission" date="2009-03" db="EMBL/GenBank/DDBJ databases">
        <authorList>
            <person name="Warren W."/>
            <person name="Ye L."/>
            <person name="Minx P."/>
            <person name="Worley K."/>
            <person name="Gibbs R."/>
            <person name="Wilson R.K."/>
        </authorList>
    </citation>
    <scope>NUCLEOTIDE SEQUENCE [LARGE SCALE GENOMIC DNA]</scope>
</reference>
<reference evidence="3" key="2">
    <citation type="submission" date="2025-08" db="UniProtKB">
        <authorList>
            <consortium name="Ensembl"/>
        </authorList>
    </citation>
    <scope>IDENTIFICATION</scope>
</reference>
<reference evidence="3" key="3">
    <citation type="submission" date="2025-09" db="UniProtKB">
        <authorList>
            <consortium name="Ensembl"/>
        </authorList>
    </citation>
    <scope>IDENTIFICATION</scope>
</reference>
<evidence type="ECO:0000256" key="2">
    <source>
        <dbReference type="SAM" id="Phobius"/>
    </source>
</evidence>
<sequence length="134" mass="15162">EGRRTCEEDSLFYLFIYVFETEFRSCAQIGVQRCDPSSPQPPSPSSSNSPVSDSQITGITGICHHAQLGFFFFFFFFFVFLVEMGFHHVGQAGLKLLTSGDLPAPPPKCWDYRHDKMFNLKRNGPGMVAHTYNP</sequence>
<dbReference type="Proteomes" id="UP000008225">
    <property type="component" value="Chromosome X"/>
</dbReference>
<dbReference type="PANTHER" id="PTHR12138:SF135">
    <property type="entry name" value="SAM DOMAIN-CONTAINING PROTEIN"/>
    <property type="match status" value="1"/>
</dbReference>
<keyword evidence="2" id="KW-1133">Transmembrane helix</keyword>
<dbReference type="GeneTree" id="ENSGT01120000271815"/>
<evidence type="ECO:0000313" key="4">
    <source>
        <dbReference type="Proteomes" id="UP000008225"/>
    </source>
</evidence>
<keyword evidence="4" id="KW-1185">Reference proteome</keyword>
<feature type="compositionally biased region" description="Low complexity" evidence="1">
    <location>
        <begin position="45"/>
        <end position="54"/>
    </location>
</feature>
<evidence type="ECO:0000256" key="1">
    <source>
        <dbReference type="SAM" id="MobiDB-lite"/>
    </source>
</evidence>
<dbReference type="Ensembl" id="ENSCJAT00000125188.1">
    <property type="protein sequence ID" value="ENSCJAP00000082867.1"/>
    <property type="gene ID" value="ENSCJAG00000083416.1"/>
</dbReference>